<evidence type="ECO:0000313" key="2">
    <source>
        <dbReference type="EMBL" id="CAJ2504130.1"/>
    </source>
</evidence>
<gene>
    <name evidence="2" type="ORF">KHLLAP_LOCUS4598</name>
</gene>
<organism evidence="2 3">
    <name type="scientific">Anthostomella pinea</name>
    <dbReference type="NCBI Taxonomy" id="933095"/>
    <lineage>
        <taxon>Eukaryota</taxon>
        <taxon>Fungi</taxon>
        <taxon>Dikarya</taxon>
        <taxon>Ascomycota</taxon>
        <taxon>Pezizomycotina</taxon>
        <taxon>Sordariomycetes</taxon>
        <taxon>Xylariomycetidae</taxon>
        <taxon>Xylariales</taxon>
        <taxon>Xylariaceae</taxon>
        <taxon>Anthostomella</taxon>
    </lineage>
</organism>
<dbReference type="EMBL" id="CAUWAG010000006">
    <property type="protein sequence ID" value="CAJ2504130.1"/>
    <property type="molecule type" value="Genomic_DNA"/>
</dbReference>
<protein>
    <submittedName>
        <fullName evidence="2">Uu.00g115240.m01.CDS01</fullName>
    </submittedName>
</protein>
<accession>A0AAI8VFU5</accession>
<feature type="signal peptide" evidence="1">
    <location>
        <begin position="1"/>
        <end position="30"/>
    </location>
</feature>
<feature type="chain" id="PRO_5042486214" evidence="1">
    <location>
        <begin position="31"/>
        <end position="258"/>
    </location>
</feature>
<evidence type="ECO:0000313" key="3">
    <source>
        <dbReference type="Proteomes" id="UP001295740"/>
    </source>
</evidence>
<keyword evidence="1" id="KW-0732">Signal</keyword>
<keyword evidence="3" id="KW-1185">Reference proteome</keyword>
<dbReference type="PANTHER" id="PTHR37490:SF3">
    <property type="entry name" value="DUF3431 DOMAIN CONTAINING PROTEIN"/>
    <property type="match status" value="1"/>
</dbReference>
<reference evidence="2" key="1">
    <citation type="submission" date="2023-10" db="EMBL/GenBank/DDBJ databases">
        <authorList>
            <person name="Hackl T."/>
        </authorList>
    </citation>
    <scope>NUCLEOTIDE SEQUENCE</scope>
</reference>
<name>A0AAI8VFU5_9PEZI</name>
<comment type="caution">
    <text evidence="2">The sequence shown here is derived from an EMBL/GenBank/DDBJ whole genome shotgun (WGS) entry which is preliminary data.</text>
</comment>
<dbReference type="AlphaFoldDB" id="A0AAI8VFU5"/>
<sequence length="258" mass="29915">MLSSSSKRRKAMAMSIALTCLFMLLVCQRAQVFSRNDEFTSDLYVPQQQDGPLEIELVVASTKDEDTAWLQRHVPEWRKSIYIVDDTKASPTVPKNKGREAMVYITYIIDHYDRLPSAIIFLHASRFAWHNDDPDYDGLRTLRNFQVPYLQETGYVNLRCVWTIGCPAEIHPVEDEASADPDDLTTKVVYKQDFQELMPELPMPEVVAVSCCSQFGVTRDVVRSRSKEDYMRYRQWLLDTPLNDSLTGRIFEFSWHSK</sequence>
<dbReference type="PANTHER" id="PTHR37490">
    <property type="entry name" value="EXPRESSED PROTEIN"/>
    <property type="match status" value="1"/>
</dbReference>
<evidence type="ECO:0000256" key="1">
    <source>
        <dbReference type="SAM" id="SignalP"/>
    </source>
</evidence>
<dbReference type="InterPro" id="IPR021838">
    <property type="entry name" value="DUF3431"/>
</dbReference>
<proteinExistence type="predicted"/>
<dbReference type="Pfam" id="PF11913">
    <property type="entry name" value="DUF3431"/>
    <property type="match status" value="1"/>
</dbReference>
<dbReference type="Proteomes" id="UP001295740">
    <property type="component" value="Unassembled WGS sequence"/>
</dbReference>